<organism evidence="2 3">
    <name type="scientific">Flectobacillus roseus</name>
    <dbReference type="NCBI Taxonomy" id="502259"/>
    <lineage>
        <taxon>Bacteria</taxon>
        <taxon>Pseudomonadati</taxon>
        <taxon>Bacteroidota</taxon>
        <taxon>Cytophagia</taxon>
        <taxon>Cytophagales</taxon>
        <taxon>Flectobacillaceae</taxon>
        <taxon>Flectobacillus</taxon>
    </lineage>
</organism>
<keyword evidence="1" id="KW-0812">Transmembrane</keyword>
<gene>
    <name evidence="2" type="ORF">QM524_01310</name>
</gene>
<accession>A0ABT6Y2Q2</accession>
<dbReference type="Pfam" id="PF05751">
    <property type="entry name" value="FixH"/>
    <property type="match status" value="1"/>
</dbReference>
<comment type="caution">
    <text evidence="2">The sequence shown here is derived from an EMBL/GenBank/DDBJ whole genome shotgun (WGS) entry which is preliminary data.</text>
</comment>
<reference evidence="2 3" key="1">
    <citation type="submission" date="2023-05" db="EMBL/GenBank/DDBJ databases">
        <title>Novel species of genus Flectobacillus isolated from stream in China.</title>
        <authorList>
            <person name="Lu H."/>
        </authorList>
    </citation>
    <scope>NUCLEOTIDE SEQUENCE [LARGE SCALE GENOMIC DNA]</scope>
    <source>
        <strain evidence="2 3">KCTC 42575</strain>
    </source>
</reference>
<feature type="transmembrane region" description="Helical" evidence="1">
    <location>
        <begin position="6"/>
        <end position="29"/>
    </location>
</feature>
<protein>
    <submittedName>
        <fullName evidence="2">FixH family protein</fullName>
    </submittedName>
</protein>
<name>A0ABT6Y2Q2_9BACT</name>
<keyword evidence="1" id="KW-1133">Transmembrane helix</keyword>
<proteinExistence type="predicted"/>
<evidence type="ECO:0000313" key="3">
    <source>
        <dbReference type="Proteomes" id="UP001236507"/>
    </source>
</evidence>
<keyword evidence="1" id="KW-0472">Membrane</keyword>
<dbReference type="EMBL" id="JASHIF010000002">
    <property type="protein sequence ID" value="MDI9857834.1"/>
    <property type="molecule type" value="Genomic_DNA"/>
</dbReference>
<evidence type="ECO:0000256" key="1">
    <source>
        <dbReference type="SAM" id="Phobius"/>
    </source>
</evidence>
<dbReference type="Proteomes" id="UP001236507">
    <property type="component" value="Unassembled WGS sequence"/>
</dbReference>
<sequence length="149" mass="17133">MTRSNTINWGGAIVLSFVVFAGFIGTMVYRMISQRVDLVADNYYQQEEVYQKQIERIQHTSLLKQKSSMTYSVPDQIIRIALPTSVKKGEVTFFRPSDKNLDFSVPVLAQSNSLVTIPTTNLKKGLWKIQTTWTDGREEYYLEDEVVIK</sequence>
<keyword evidence="3" id="KW-1185">Reference proteome</keyword>
<evidence type="ECO:0000313" key="2">
    <source>
        <dbReference type="EMBL" id="MDI9857834.1"/>
    </source>
</evidence>
<dbReference type="RefSeq" id="WP_205749709.1">
    <property type="nucleotide sequence ID" value="NZ_JASHIF010000002.1"/>
</dbReference>
<dbReference type="InterPro" id="IPR008620">
    <property type="entry name" value="FixH"/>
</dbReference>